<dbReference type="AlphaFoldDB" id="A0A667WFJ7"/>
<sequence>MFITIACHKIVPISLIFYKQTGLSLADILMFATGLSSLPPSGINPRPKLVFQRVSRFPCCRTCANTMEIPLSMTYEEFQKDMDFGIQNSPVLLQFSHVLQCDIKFHTGLPGHWLH</sequence>
<feature type="active site" description="Glycyl thioester intermediate" evidence="3">
    <location>
        <position position="63"/>
    </location>
</feature>
<dbReference type="InterPro" id="IPR000569">
    <property type="entry name" value="HECT_dom"/>
</dbReference>
<dbReference type="Ensembl" id="ENSMMDT00005000152.1">
    <property type="protein sequence ID" value="ENSMMDP00005000148.1"/>
    <property type="gene ID" value="ENSMMDG00005000089.1"/>
</dbReference>
<dbReference type="Proteomes" id="UP000472263">
    <property type="component" value="Chromosome 4"/>
</dbReference>
<evidence type="ECO:0000256" key="2">
    <source>
        <dbReference type="ARBA" id="ARBA00022786"/>
    </source>
</evidence>
<dbReference type="Pfam" id="PF00632">
    <property type="entry name" value="HECT"/>
    <property type="match status" value="1"/>
</dbReference>
<organism evidence="5 6">
    <name type="scientific">Myripristis murdjan</name>
    <name type="common">pinecone soldierfish</name>
    <dbReference type="NCBI Taxonomy" id="586833"/>
    <lineage>
        <taxon>Eukaryota</taxon>
        <taxon>Metazoa</taxon>
        <taxon>Chordata</taxon>
        <taxon>Craniata</taxon>
        <taxon>Vertebrata</taxon>
        <taxon>Euteleostomi</taxon>
        <taxon>Actinopterygii</taxon>
        <taxon>Neopterygii</taxon>
        <taxon>Teleostei</taxon>
        <taxon>Neoteleostei</taxon>
        <taxon>Acanthomorphata</taxon>
        <taxon>Holocentriformes</taxon>
        <taxon>Holocentridae</taxon>
        <taxon>Myripristis</taxon>
    </lineage>
</organism>
<keyword evidence="1" id="KW-0808">Transferase</keyword>
<evidence type="ECO:0000313" key="6">
    <source>
        <dbReference type="Proteomes" id="UP000472263"/>
    </source>
</evidence>
<name>A0A667WFJ7_9TELE</name>
<feature type="domain" description="HECT" evidence="4">
    <location>
        <begin position="28"/>
        <end position="98"/>
    </location>
</feature>
<evidence type="ECO:0000256" key="1">
    <source>
        <dbReference type="ARBA" id="ARBA00022679"/>
    </source>
</evidence>
<accession>A0A667WFJ7</accession>
<evidence type="ECO:0000256" key="3">
    <source>
        <dbReference type="PROSITE-ProRule" id="PRU00104"/>
    </source>
</evidence>
<evidence type="ECO:0000313" key="5">
    <source>
        <dbReference type="Ensembl" id="ENSMMDP00005000148.1"/>
    </source>
</evidence>
<dbReference type="PROSITE" id="PS50237">
    <property type="entry name" value="HECT"/>
    <property type="match status" value="1"/>
</dbReference>
<proteinExistence type="predicted"/>
<dbReference type="InterPro" id="IPR035983">
    <property type="entry name" value="Hect_E3_ubiquitin_ligase"/>
</dbReference>
<evidence type="ECO:0000259" key="4">
    <source>
        <dbReference type="PROSITE" id="PS50237"/>
    </source>
</evidence>
<dbReference type="GO" id="GO:0004842">
    <property type="term" value="F:ubiquitin-protein transferase activity"/>
    <property type="evidence" value="ECO:0007669"/>
    <property type="project" value="InterPro"/>
</dbReference>
<reference evidence="5" key="3">
    <citation type="submission" date="2025-09" db="UniProtKB">
        <authorList>
            <consortium name="Ensembl"/>
        </authorList>
    </citation>
    <scope>IDENTIFICATION</scope>
</reference>
<protein>
    <recommendedName>
        <fullName evidence="4">HECT domain-containing protein</fullName>
    </recommendedName>
</protein>
<dbReference type="SUPFAM" id="SSF56204">
    <property type="entry name" value="Hect, E3 ligase catalytic domain"/>
    <property type="match status" value="1"/>
</dbReference>
<dbReference type="GeneTree" id="ENSGT00940000178367"/>
<reference evidence="5" key="1">
    <citation type="submission" date="2019-06" db="EMBL/GenBank/DDBJ databases">
        <authorList>
            <consortium name="Wellcome Sanger Institute Data Sharing"/>
        </authorList>
    </citation>
    <scope>NUCLEOTIDE SEQUENCE [LARGE SCALE GENOMIC DNA]</scope>
</reference>
<dbReference type="Gene3D" id="3.30.2410.10">
    <property type="entry name" value="Hect, E3 ligase catalytic domain"/>
    <property type="match status" value="1"/>
</dbReference>
<keyword evidence="2 3" id="KW-0833">Ubl conjugation pathway</keyword>
<dbReference type="InParanoid" id="A0A667WFJ7"/>
<reference evidence="5" key="2">
    <citation type="submission" date="2025-08" db="UniProtKB">
        <authorList>
            <consortium name="Ensembl"/>
        </authorList>
    </citation>
    <scope>IDENTIFICATION</scope>
</reference>
<keyword evidence="6" id="KW-1185">Reference proteome</keyword>